<name>A0A5N6LJN4_9ASTR</name>
<keyword evidence="7 11" id="KW-1133">Transmembrane helix</keyword>
<evidence type="ECO:0000256" key="6">
    <source>
        <dbReference type="ARBA" id="ARBA00022753"/>
    </source>
</evidence>
<feature type="transmembrane region" description="Helical" evidence="11">
    <location>
        <begin position="1234"/>
        <end position="1258"/>
    </location>
</feature>
<feature type="transmembrane region" description="Helical" evidence="11">
    <location>
        <begin position="1085"/>
        <end position="1106"/>
    </location>
</feature>
<feature type="region of interest" description="Disordered" evidence="10">
    <location>
        <begin position="479"/>
        <end position="518"/>
    </location>
</feature>
<evidence type="ECO:0000256" key="2">
    <source>
        <dbReference type="ARBA" id="ARBA00004653"/>
    </source>
</evidence>
<evidence type="ECO:0000256" key="9">
    <source>
        <dbReference type="ARBA" id="ARBA00023136"/>
    </source>
</evidence>
<dbReference type="Pfam" id="PF01585">
    <property type="entry name" value="G-patch"/>
    <property type="match status" value="2"/>
</dbReference>
<feature type="transmembrane region" description="Helical" evidence="11">
    <location>
        <begin position="1008"/>
        <end position="1032"/>
    </location>
</feature>
<proteinExistence type="inferred from homology"/>
<dbReference type="Gene3D" id="3.30.1370.50">
    <property type="entry name" value="R3H-like domain"/>
    <property type="match status" value="1"/>
</dbReference>
<dbReference type="OrthoDB" id="1666796at2759"/>
<feature type="transmembrane region" description="Helical" evidence="11">
    <location>
        <begin position="1044"/>
        <end position="1064"/>
    </location>
</feature>
<reference evidence="13 14" key="1">
    <citation type="submission" date="2019-05" db="EMBL/GenBank/DDBJ databases">
        <title>Mikania micrantha, genome provides insights into the molecular mechanism of rapid growth.</title>
        <authorList>
            <person name="Liu B."/>
        </authorList>
    </citation>
    <scope>NUCLEOTIDE SEQUENCE [LARGE SCALE GENOMIC DNA]</scope>
    <source>
        <strain evidence="13">NLD-2019</strain>
        <tissue evidence="13">Leaf</tissue>
    </source>
</reference>
<feature type="compositionally biased region" description="Basic residues" evidence="10">
    <location>
        <begin position="9"/>
        <end position="19"/>
    </location>
</feature>
<feature type="domain" description="G-patch" evidence="12">
    <location>
        <begin position="645"/>
        <end position="691"/>
    </location>
</feature>
<gene>
    <name evidence="13" type="ORF">E3N88_41772</name>
</gene>
<feature type="compositionally biased region" description="Low complexity" evidence="10">
    <location>
        <begin position="45"/>
        <end position="79"/>
    </location>
</feature>
<keyword evidence="5" id="KW-0732">Signal</keyword>
<dbReference type="InterPro" id="IPR004240">
    <property type="entry name" value="EMP70"/>
</dbReference>
<evidence type="ECO:0000256" key="5">
    <source>
        <dbReference type="ARBA" id="ARBA00022729"/>
    </source>
</evidence>
<dbReference type="InterPro" id="IPR000467">
    <property type="entry name" value="G_patch_dom"/>
</dbReference>
<comment type="subcellular location">
    <subcellularLocation>
        <location evidence="1">Endosome membrane</location>
        <topology evidence="1">Multi-pass membrane protein</topology>
    </subcellularLocation>
    <subcellularLocation>
        <location evidence="2">Golgi apparatus membrane</location>
        <topology evidence="2">Multi-pass membrane protein</topology>
    </subcellularLocation>
</comment>
<organism evidence="13 14">
    <name type="scientific">Mikania micrantha</name>
    <name type="common">bitter vine</name>
    <dbReference type="NCBI Taxonomy" id="192012"/>
    <lineage>
        <taxon>Eukaryota</taxon>
        <taxon>Viridiplantae</taxon>
        <taxon>Streptophyta</taxon>
        <taxon>Embryophyta</taxon>
        <taxon>Tracheophyta</taxon>
        <taxon>Spermatophyta</taxon>
        <taxon>Magnoliopsida</taxon>
        <taxon>eudicotyledons</taxon>
        <taxon>Gunneridae</taxon>
        <taxon>Pentapetalae</taxon>
        <taxon>asterids</taxon>
        <taxon>campanulids</taxon>
        <taxon>Asterales</taxon>
        <taxon>Asteraceae</taxon>
        <taxon>Asteroideae</taxon>
        <taxon>Heliantheae alliance</taxon>
        <taxon>Eupatorieae</taxon>
        <taxon>Mikania</taxon>
    </lineage>
</organism>
<dbReference type="GO" id="GO:0010008">
    <property type="term" value="C:endosome membrane"/>
    <property type="evidence" value="ECO:0007669"/>
    <property type="project" value="UniProtKB-SubCell"/>
</dbReference>
<feature type="compositionally biased region" description="Basic residues" evidence="10">
    <location>
        <begin position="342"/>
        <end position="354"/>
    </location>
</feature>
<keyword evidence="14" id="KW-1185">Reference proteome</keyword>
<feature type="compositionally biased region" description="Basic and acidic residues" evidence="10">
    <location>
        <begin position="631"/>
        <end position="644"/>
    </location>
</feature>
<dbReference type="PANTHER" id="PTHR10766:SF164">
    <property type="entry name" value="TRANSMEMBRANE 9 SUPERFAMILY MEMBER"/>
    <property type="match status" value="1"/>
</dbReference>
<dbReference type="Proteomes" id="UP000326396">
    <property type="component" value="Unassembled WGS sequence"/>
</dbReference>
<dbReference type="InterPro" id="IPR036867">
    <property type="entry name" value="R3H_dom_sf"/>
</dbReference>
<feature type="compositionally biased region" description="Polar residues" evidence="10">
    <location>
        <begin position="487"/>
        <end position="509"/>
    </location>
</feature>
<feature type="transmembrane region" description="Helical" evidence="11">
    <location>
        <begin position="1199"/>
        <end position="1222"/>
    </location>
</feature>
<dbReference type="SMART" id="SM00443">
    <property type="entry name" value="G_patch"/>
    <property type="match status" value="2"/>
</dbReference>
<feature type="transmembrane region" description="Helical" evidence="11">
    <location>
        <begin position="1167"/>
        <end position="1193"/>
    </location>
</feature>
<dbReference type="GO" id="GO:0000139">
    <property type="term" value="C:Golgi membrane"/>
    <property type="evidence" value="ECO:0007669"/>
    <property type="project" value="UniProtKB-SubCell"/>
</dbReference>
<dbReference type="PANTHER" id="PTHR10766">
    <property type="entry name" value="TRANSMEMBRANE 9 SUPERFAMILY PROTEIN"/>
    <property type="match status" value="1"/>
</dbReference>
<accession>A0A5N6LJN4</accession>
<feature type="region of interest" description="Disordered" evidence="10">
    <location>
        <begin position="1"/>
        <end position="81"/>
    </location>
</feature>
<protein>
    <recommendedName>
        <fullName evidence="12">G-patch domain-containing protein</fullName>
    </recommendedName>
</protein>
<evidence type="ECO:0000313" key="13">
    <source>
        <dbReference type="EMBL" id="KAD2139048.1"/>
    </source>
</evidence>
<comment type="caution">
    <text evidence="13">The sequence shown here is derived from an EMBL/GenBank/DDBJ whole genome shotgun (WGS) entry which is preliminary data.</text>
</comment>
<feature type="region of interest" description="Disordered" evidence="10">
    <location>
        <begin position="342"/>
        <end position="366"/>
    </location>
</feature>
<feature type="transmembrane region" description="Helical" evidence="11">
    <location>
        <begin position="943"/>
        <end position="965"/>
    </location>
</feature>
<keyword evidence="6" id="KW-0967">Endosome</keyword>
<feature type="region of interest" description="Disordered" evidence="10">
    <location>
        <begin position="296"/>
        <end position="316"/>
    </location>
</feature>
<dbReference type="GO" id="GO:0072657">
    <property type="term" value="P:protein localization to membrane"/>
    <property type="evidence" value="ECO:0007669"/>
    <property type="project" value="TreeGrafter"/>
</dbReference>
<keyword evidence="9 11" id="KW-0472">Membrane</keyword>
<evidence type="ECO:0000256" key="11">
    <source>
        <dbReference type="SAM" id="Phobius"/>
    </source>
</evidence>
<evidence type="ECO:0000256" key="8">
    <source>
        <dbReference type="ARBA" id="ARBA00023034"/>
    </source>
</evidence>
<dbReference type="Pfam" id="PF02990">
    <property type="entry name" value="EMP70"/>
    <property type="match status" value="1"/>
</dbReference>
<keyword evidence="8" id="KW-0333">Golgi apparatus</keyword>
<feature type="region of interest" description="Disordered" evidence="10">
    <location>
        <begin position="175"/>
        <end position="255"/>
    </location>
</feature>
<dbReference type="PROSITE" id="PS50174">
    <property type="entry name" value="G_PATCH"/>
    <property type="match status" value="2"/>
</dbReference>
<evidence type="ECO:0000256" key="4">
    <source>
        <dbReference type="ARBA" id="ARBA00022692"/>
    </source>
</evidence>
<dbReference type="InterPro" id="IPR034082">
    <property type="entry name" value="R3H_G-patch"/>
</dbReference>
<dbReference type="GO" id="GO:0003676">
    <property type="term" value="F:nucleic acid binding"/>
    <property type="evidence" value="ECO:0007669"/>
    <property type="project" value="InterPro"/>
</dbReference>
<feature type="transmembrane region" description="Helical" evidence="11">
    <location>
        <begin position="1112"/>
        <end position="1141"/>
    </location>
</feature>
<feature type="transmembrane region" description="Helical" evidence="11">
    <location>
        <begin position="1278"/>
        <end position="1304"/>
    </location>
</feature>
<evidence type="ECO:0000259" key="12">
    <source>
        <dbReference type="PROSITE" id="PS50174"/>
    </source>
</evidence>
<feature type="region of interest" description="Disordered" evidence="10">
    <location>
        <begin position="609"/>
        <end position="644"/>
    </location>
</feature>
<evidence type="ECO:0000256" key="10">
    <source>
        <dbReference type="SAM" id="MobiDB-lite"/>
    </source>
</evidence>
<dbReference type="EMBL" id="SZYD01000144">
    <property type="protein sequence ID" value="KAD2139048.1"/>
    <property type="molecule type" value="Genomic_DNA"/>
</dbReference>
<feature type="domain" description="G-patch" evidence="12">
    <location>
        <begin position="568"/>
        <end position="614"/>
    </location>
</feature>
<evidence type="ECO:0000256" key="7">
    <source>
        <dbReference type="ARBA" id="ARBA00022989"/>
    </source>
</evidence>
<evidence type="ECO:0000256" key="3">
    <source>
        <dbReference type="ARBA" id="ARBA00005227"/>
    </source>
</evidence>
<keyword evidence="4 11" id="KW-0812">Transmembrane</keyword>
<dbReference type="CDD" id="cd02646">
    <property type="entry name" value="R3H_G-patch"/>
    <property type="match status" value="1"/>
</dbReference>
<evidence type="ECO:0000313" key="14">
    <source>
        <dbReference type="Proteomes" id="UP000326396"/>
    </source>
</evidence>
<comment type="similarity">
    <text evidence="3">Belongs to the nonaspanin (TM9SF) (TC 9.A.2) family.</text>
</comment>
<evidence type="ECO:0000256" key="1">
    <source>
        <dbReference type="ARBA" id="ARBA00004337"/>
    </source>
</evidence>
<sequence>MAGSGNKQNSRRSKSRKPMKPSMFVEGGLLSDWSPVVDSPHLKGKSNNGSNSGNKSSASKNKSIGSGSGGKSKASTSNSRIIEPVKRQMNAVGYNYPQIDPLPDDGAEEHKKLGELDPIVLIDTKIVACIDTSEIKECETVKYTNEHDANTEVDDSFHRGLGFIDKEENLCVKEEKEGFNSDSSSSEEVETDPSSSPEKNSGFLSIGGMKLYTHDISDVEDDEDNESVESSESEDSSNSSDSDTSSDIDDEVAKDYIEGIGRSYKDSNFGVSDGDADINDTLIKFGGIALQEASREYGMKKPQSRKKSQSQTNSIKFRADKDDWSAIDDLMLVKDPRIVNAQRKKHAKSNHPRRLPGEKKKQRQDTIALKRRERMIRRGVDLKQINSKLEQMVQNEGDIMSFQLMHSRDCSQVQKLASIYRLRSCSQGSGKRRFVTVTLTEHTGMPSSTDRIRLEKACKIQFGDADLTVNNMSSGKMAANRSKIASKGNTGLSQLDTTLTKSKTSGESSNNKKREKDKHVAYATQPVSFISSGNMEPEPDVTTLVVNESKPRDQTATSSSYGAFEMHTTGFGSKMMAKMGYVDGNGLGKDGTGIAEPIEVIQRPKSLGLGAKAPEETTPPQRLTGQSSRSSESRGGRVGSFEKHTKGFGSKMMAKMGYVEGSGLGRDSQGIVDPLVATRLPKSRGLGANGDLLSVKVNSLTSIDTEIPYSYYSLPFCKPQEGVKDSAENLGELLMGDRIENSPYKFKMQTNESEIFLCQTKSLSSDEFKTLTTRIDEMYQVNVILDNLPAIRYTKRDNFLVRWTGYPLGIKVQDTYYVFNHLKFTVLVHKYEETNVASVMGTGDAAEVIPPVDKSGSDIPGYIVVGFEVQPCSFQHNLESLKNLKMYGKYPSKIVCETNTVTMGIKENEPVAFTYEVEFVESDIKWPSRWDAYLKMDGAKVHWFSILNSLMVITFLAGIVLVIFLRTVRRDLTHYEELDKEAQAQMNEELSGWKLVVSDVFRVPDHPALLCVMVGDGIQILGMAVVTILFAALGFMSPASRGTLLTGMLFFYMILGILAGYVAVRMWRTIFSGDHKGWVSVCWKVSCFFPGIAFLILFVLNFLLWGSDSTGAIPFLLFVILILLWFCISVPLTLVGGYFGAKAPHIEYPVRTNQIPREIPPQKYPSWLLVLGAGTLPFGTLFIELFFIMSSIWMGRVYYVFGFLFIVLILLVVVCAEVSLVLTYMHLCVEDYKWWWKSFFASGSVALYIFLYSINYLVFDLKSLSGPVSATLYLGYSLFMVLAIMLATGTVGFLSSFWFVHYLFSSVKLD</sequence>
<feature type="compositionally biased region" description="Acidic residues" evidence="10">
    <location>
        <begin position="218"/>
        <end position="235"/>
    </location>
</feature>
<dbReference type="Pfam" id="PF01424">
    <property type="entry name" value="R3H"/>
    <property type="match status" value="1"/>
</dbReference>
<dbReference type="InterPro" id="IPR001374">
    <property type="entry name" value="R3H_dom"/>
</dbReference>